<evidence type="ECO:0000313" key="1">
    <source>
        <dbReference type="EMBL" id="KAG0423621.1"/>
    </source>
</evidence>
<proteinExistence type="predicted"/>
<name>A0AC60PR89_IXOPE</name>
<organism evidence="1 2">
    <name type="scientific">Ixodes persulcatus</name>
    <name type="common">Taiga tick</name>
    <dbReference type="NCBI Taxonomy" id="34615"/>
    <lineage>
        <taxon>Eukaryota</taxon>
        <taxon>Metazoa</taxon>
        <taxon>Ecdysozoa</taxon>
        <taxon>Arthropoda</taxon>
        <taxon>Chelicerata</taxon>
        <taxon>Arachnida</taxon>
        <taxon>Acari</taxon>
        <taxon>Parasitiformes</taxon>
        <taxon>Ixodida</taxon>
        <taxon>Ixodoidea</taxon>
        <taxon>Ixodidae</taxon>
        <taxon>Ixodinae</taxon>
        <taxon>Ixodes</taxon>
    </lineage>
</organism>
<evidence type="ECO:0000313" key="2">
    <source>
        <dbReference type="Proteomes" id="UP000805193"/>
    </source>
</evidence>
<comment type="caution">
    <text evidence="1">The sequence shown here is derived from an EMBL/GenBank/DDBJ whole genome shotgun (WGS) entry which is preliminary data.</text>
</comment>
<dbReference type="Proteomes" id="UP000805193">
    <property type="component" value="Unassembled WGS sequence"/>
</dbReference>
<accession>A0AC60PR89</accession>
<dbReference type="EMBL" id="JABSTQ010010076">
    <property type="protein sequence ID" value="KAG0423621.1"/>
    <property type="molecule type" value="Genomic_DNA"/>
</dbReference>
<gene>
    <name evidence="1" type="ORF">HPB47_000604</name>
</gene>
<feature type="non-terminal residue" evidence="1">
    <location>
        <position position="1"/>
    </location>
</feature>
<keyword evidence="2" id="KW-1185">Reference proteome</keyword>
<reference evidence="1 2" key="1">
    <citation type="journal article" date="2020" name="Cell">
        <title>Large-Scale Comparative Analyses of Tick Genomes Elucidate Their Genetic Diversity and Vector Capacities.</title>
        <authorList>
            <consortium name="Tick Genome and Microbiome Consortium (TIGMIC)"/>
            <person name="Jia N."/>
            <person name="Wang J."/>
            <person name="Shi W."/>
            <person name="Du L."/>
            <person name="Sun Y."/>
            <person name="Zhan W."/>
            <person name="Jiang J.F."/>
            <person name="Wang Q."/>
            <person name="Zhang B."/>
            <person name="Ji P."/>
            <person name="Bell-Sakyi L."/>
            <person name="Cui X.M."/>
            <person name="Yuan T.T."/>
            <person name="Jiang B.G."/>
            <person name="Yang W.F."/>
            <person name="Lam T.T."/>
            <person name="Chang Q.C."/>
            <person name="Ding S.J."/>
            <person name="Wang X.J."/>
            <person name="Zhu J.G."/>
            <person name="Ruan X.D."/>
            <person name="Zhao L."/>
            <person name="Wei J.T."/>
            <person name="Ye R.Z."/>
            <person name="Que T.C."/>
            <person name="Du C.H."/>
            <person name="Zhou Y.H."/>
            <person name="Cheng J.X."/>
            <person name="Dai P.F."/>
            <person name="Guo W.B."/>
            <person name="Han X.H."/>
            <person name="Huang E.J."/>
            <person name="Li L.F."/>
            <person name="Wei W."/>
            <person name="Gao Y.C."/>
            <person name="Liu J.Z."/>
            <person name="Shao H.Z."/>
            <person name="Wang X."/>
            <person name="Wang C.C."/>
            <person name="Yang T.C."/>
            <person name="Huo Q.B."/>
            <person name="Li W."/>
            <person name="Chen H.Y."/>
            <person name="Chen S.E."/>
            <person name="Zhou L.G."/>
            <person name="Ni X.B."/>
            <person name="Tian J.H."/>
            <person name="Sheng Y."/>
            <person name="Liu T."/>
            <person name="Pan Y.S."/>
            <person name="Xia L.Y."/>
            <person name="Li J."/>
            <person name="Zhao F."/>
            <person name="Cao W.C."/>
        </authorList>
    </citation>
    <scope>NUCLEOTIDE SEQUENCE [LARGE SCALE GENOMIC DNA]</scope>
    <source>
        <strain evidence="1">Iper-2018</strain>
    </source>
</reference>
<protein>
    <submittedName>
        <fullName evidence="1">Uncharacterized protein</fullName>
    </submittedName>
</protein>
<sequence length="207" mass="22564">IFALFTLSVNYNDPPGLQGCKQHQQTQIVSASEGPFKGGFKKKKEKRAVLETQRKELNDELRQEQEKRTELENVAVGFKRIEREMATPRLTCRSDAEGAVWEPKRSRATPSRTKAAPVVGQHRIGFPTCVLAVPARSKRARGVGKEKPGPRTVVPPVSSDNSPARDHVTTFLHSAISMAKGGKSRPGPAIPIRLCPRPLPASGGGSQ</sequence>